<evidence type="ECO:0000256" key="13">
    <source>
        <dbReference type="ARBA" id="ARBA00023180"/>
    </source>
</evidence>
<comment type="catalytic activity">
    <reaction evidence="14">
        <text>L-threonyl-[protein] + ATP = O-phospho-L-threonyl-[protein] + ADP + H(+)</text>
        <dbReference type="Rhea" id="RHEA:46608"/>
        <dbReference type="Rhea" id="RHEA-COMP:11060"/>
        <dbReference type="Rhea" id="RHEA-COMP:11605"/>
        <dbReference type="ChEBI" id="CHEBI:15378"/>
        <dbReference type="ChEBI" id="CHEBI:30013"/>
        <dbReference type="ChEBI" id="CHEBI:30616"/>
        <dbReference type="ChEBI" id="CHEBI:61977"/>
        <dbReference type="ChEBI" id="CHEBI:456216"/>
        <dbReference type="EC" id="2.7.11.1"/>
    </reaction>
</comment>
<feature type="domain" description="Bulb-type lectin" evidence="18">
    <location>
        <begin position="42"/>
        <end position="164"/>
    </location>
</feature>
<reference evidence="20 21" key="1">
    <citation type="journal article" date="2023" name="G3 (Bethesda)">
        <title>A haplotype-resolved chromosome-scale genome for Quercus rubra L. provides insights into the genetics of adaptive traits for red oak species.</title>
        <authorList>
            <person name="Kapoor B."/>
            <person name="Jenkins J."/>
            <person name="Schmutz J."/>
            <person name="Zhebentyayeva T."/>
            <person name="Kuelheim C."/>
            <person name="Coggeshall M."/>
            <person name="Heim C."/>
            <person name="Lasky J.R."/>
            <person name="Leites L."/>
            <person name="Islam-Faridi N."/>
            <person name="Romero-Severson J."/>
            <person name="DeLeo V.L."/>
            <person name="Lucas S.M."/>
            <person name="Lazic D."/>
            <person name="Gailing O."/>
            <person name="Carlson J."/>
            <person name="Staton M."/>
        </authorList>
    </citation>
    <scope>NUCLEOTIDE SEQUENCE [LARGE SCALE GENOMIC DNA]</scope>
    <source>
        <strain evidence="20">Pseudo-F2</strain>
    </source>
</reference>
<dbReference type="AlphaFoldDB" id="A0AAN7IW98"/>
<dbReference type="EMBL" id="JAXUIC010000005">
    <property type="protein sequence ID" value="KAK4588942.1"/>
    <property type="molecule type" value="Genomic_DNA"/>
</dbReference>
<dbReference type="GO" id="GO:0048544">
    <property type="term" value="P:recognition of pollen"/>
    <property type="evidence" value="ECO:0007669"/>
    <property type="project" value="InterPro"/>
</dbReference>
<dbReference type="SMART" id="SM00473">
    <property type="entry name" value="PAN_AP"/>
    <property type="match status" value="1"/>
</dbReference>
<evidence type="ECO:0000256" key="3">
    <source>
        <dbReference type="ARBA" id="ARBA00022527"/>
    </source>
</evidence>
<evidence type="ECO:0000256" key="2">
    <source>
        <dbReference type="ARBA" id="ARBA00022475"/>
    </source>
</evidence>
<keyword evidence="5 15" id="KW-0812">Transmembrane</keyword>
<dbReference type="Gene3D" id="3.30.200.20">
    <property type="entry name" value="Phosphorylase Kinase, domain 1"/>
    <property type="match status" value="1"/>
</dbReference>
<evidence type="ECO:0000256" key="15">
    <source>
        <dbReference type="SAM" id="Phobius"/>
    </source>
</evidence>
<dbReference type="CDD" id="cd14066">
    <property type="entry name" value="STKc_IRAK"/>
    <property type="match status" value="1"/>
</dbReference>
<dbReference type="Pfam" id="PF01453">
    <property type="entry name" value="B_lectin"/>
    <property type="match status" value="1"/>
</dbReference>
<dbReference type="Gene3D" id="1.10.510.10">
    <property type="entry name" value="Transferase(Phosphotransferase) domain 1"/>
    <property type="match status" value="1"/>
</dbReference>
<dbReference type="Proteomes" id="UP001324115">
    <property type="component" value="Unassembled WGS sequence"/>
</dbReference>
<comment type="similarity">
    <text evidence="14">Belongs to the protein kinase superfamily. Ser/Thr protein kinase family.</text>
</comment>
<dbReference type="SUPFAM" id="SSF56112">
    <property type="entry name" value="Protein kinase-like (PK-like)"/>
    <property type="match status" value="1"/>
</dbReference>
<feature type="transmembrane region" description="Helical" evidence="15">
    <location>
        <begin position="448"/>
        <end position="468"/>
    </location>
</feature>
<evidence type="ECO:0000313" key="21">
    <source>
        <dbReference type="Proteomes" id="UP001324115"/>
    </source>
</evidence>
<dbReference type="FunFam" id="2.90.10.10:FF:000001">
    <property type="entry name" value="G-type lectin S-receptor-like serine/threonine-protein kinase"/>
    <property type="match status" value="1"/>
</dbReference>
<dbReference type="CDD" id="cd00028">
    <property type="entry name" value="B_lectin"/>
    <property type="match status" value="1"/>
</dbReference>
<dbReference type="InterPro" id="IPR000719">
    <property type="entry name" value="Prot_kinase_dom"/>
</dbReference>
<gene>
    <name evidence="20" type="ORF">RGQ29_019805</name>
</gene>
<dbReference type="InterPro" id="IPR021820">
    <property type="entry name" value="S-locus_recpt_kinase_C"/>
</dbReference>
<sequence length="843" mass="94649">MLLASKIFVHSIEQAMGRVRNTSMSVLLVLLCCICLEFGSATNTITASRPIKDPDFIISNNTSAFKLGFFHPKNSTNRYVGIWYNNISASTVVWVANREKPLRDSNGVLTICEDGVLVVLNGEKEVIWSANVTNSAPNSSAQLLDSGNLVLQENATGNVIWESFQYPSDTFLPTTKISANVRTGKKFQITSWKSPSNPSIGSFSCGIQPPSSPQAFIWKNGSPYWRSGPWNGRIFIGIPDMNSVYLEGFRSGANPDGSSYITFEYVDKSNLSNFALTPQGNLVQRYNGVEDIGWLAMNSDCDVYGKCGAFGTCNPQNTPICSCLQGFKANNAEEWNRGNWTSGCVRRTPLQCERVNAGGDEGKKDGFLKLKMMKVPDIAAWSSAREDKCREQCLENCSCIGYAYETGFGCMSWTDKLIDTQQFSSSGVDLYIRVAYSELDKVVDVKKIVTITVIIGTIFIFICTYLLWRWMAKQKVARKKKATKILLFNREEAPLKFHGDNLDQVKVQELPLFNFEKLASATNNFHLSNKLGQGGFGPVYWGKLSDGIEIAVKRLSKASGQGLQEFMNEVVVISKLQHRNLVRIFGCCVEGEEKMLIYEYMPNKSLDAFLFDPHKEKLLDWRKRFNIIEGIGRGLLYLHRDSRLKIIHRDLKASNILLDKELNPKISDFGMAKIFGNNEEQANTNRVVGTYGYMSPEYAMEGRFSEKSDVFSFGVLLLEILSGKRNSSFYHDEQSMSLLGFAWKLWNADNIIALIDPMIYEPCFEMEMLRCIHVGLLCVQEFAKDRPIVSVVISMLKSEIVDLPHPKQPAFIERQVLSHIDSSIGDKKKISVNDVTVTMVQGR</sequence>
<dbReference type="GO" id="GO:0004674">
    <property type="term" value="F:protein serine/threonine kinase activity"/>
    <property type="evidence" value="ECO:0007669"/>
    <property type="project" value="UniProtKB-KW"/>
</dbReference>
<dbReference type="InterPro" id="IPR008271">
    <property type="entry name" value="Ser/Thr_kinase_AS"/>
</dbReference>
<keyword evidence="9 14" id="KW-0067">ATP-binding</keyword>
<dbReference type="Pfam" id="PF07714">
    <property type="entry name" value="PK_Tyr_Ser-Thr"/>
    <property type="match status" value="1"/>
</dbReference>
<comment type="subcellular location">
    <subcellularLocation>
        <location evidence="1">Cell membrane</location>
        <topology evidence="1">Single-pass type I membrane protein</topology>
    </subcellularLocation>
</comment>
<evidence type="ECO:0000259" key="17">
    <source>
        <dbReference type="PROSITE" id="PS50011"/>
    </source>
</evidence>
<evidence type="ECO:0000256" key="7">
    <source>
        <dbReference type="ARBA" id="ARBA00022741"/>
    </source>
</evidence>
<feature type="domain" description="Protein kinase" evidence="17">
    <location>
        <begin position="525"/>
        <end position="811"/>
    </location>
</feature>
<dbReference type="PROSITE" id="PS50927">
    <property type="entry name" value="BULB_LECTIN"/>
    <property type="match status" value="1"/>
</dbReference>
<dbReference type="PROSITE" id="PS00108">
    <property type="entry name" value="PROTEIN_KINASE_ST"/>
    <property type="match status" value="1"/>
</dbReference>
<dbReference type="EC" id="2.7.11.1" evidence="14"/>
<keyword evidence="6 16" id="KW-0732">Signal</keyword>
<dbReference type="PANTHER" id="PTHR27002:SF1082">
    <property type="entry name" value="OS06G0693000 PROTEIN"/>
    <property type="match status" value="1"/>
</dbReference>
<evidence type="ECO:0000256" key="10">
    <source>
        <dbReference type="ARBA" id="ARBA00022989"/>
    </source>
</evidence>
<protein>
    <recommendedName>
        <fullName evidence="14">Receptor-like serine/threonine-protein kinase</fullName>
        <ecNumber evidence="14">2.7.11.1</ecNumber>
    </recommendedName>
</protein>
<keyword evidence="12" id="KW-1015">Disulfide bond</keyword>
<feature type="domain" description="Apple" evidence="19">
    <location>
        <begin position="352"/>
        <end position="435"/>
    </location>
</feature>
<evidence type="ECO:0000256" key="9">
    <source>
        <dbReference type="ARBA" id="ARBA00022840"/>
    </source>
</evidence>
<dbReference type="InterPro" id="IPR000858">
    <property type="entry name" value="S_locus_glycoprot_dom"/>
</dbReference>
<keyword evidence="8 14" id="KW-0418">Kinase</keyword>
<keyword evidence="13" id="KW-0325">Glycoprotein</keyword>
<dbReference type="Pfam" id="PF11883">
    <property type="entry name" value="DUF3403"/>
    <property type="match status" value="1"/>
</dbReference>
<dbReference type="Pfam" id="PF08276">
    <property type="entry name" value="PAN_2"/>
    <property type="match status" value="1"/>
</dbReference>
<dbReference type="InterPro" id="IPR001245">
    <property type="entry name" value="Ser-Thr/Tyr_kinase_cat_dom"/>
</dbReference>
<evidence type="ECO:0000256" key="14">
    <source>
        <dbReference type="PIRNR" id="PIRNR000641"/>
    </source>
</evidence>
<evidence type="ECO:0000256" key="11">
    <source>
        <dbReference type="ARBA" id="ARBA00023136"/>
    </source>
</evidence>
<accession>A0AAN7IW98</accession>
<keyword evidence="7 14" id="KW-0547">Nucleotide-binding</keyword>
<evidence type="ECO:0000256" key="5">
    <source>
        <dbReference type="ARBA" id="ARBA00022692"/>
    </source>
</evidence>
<dbReference type="PANTHER" id="PTHR27002">
    <property type="entry name" value="RECEPTOR-LIKE SERINE/THREONINE-PROTEIN KINASE SD1-8"/>
    <property type="match status" value="1"/>
</dbReference>
<keyword evidence="21" id="KW-1185">Reference proteome</keyword>
<dbReference type="FunFam" id="1.10.510.10:FF:000467">
    <property type="entry name" value="Liguleless narrow1"/>
    <property type="match status" value="1"/>
</dbReference>
<dbReference type="GO" id="GO:0005886">
    <property type="term" value="C:plasma membrane"/>
    <property type="evidence" value="ECO:0007669"/>
    <property type="project" value="UniProtKB-SubCell"/>
</dbReference>
<dbReference type="InterPro" id="IPR011009">
    <property type="entry name" value="Kinase-like_dom_sf"/>
</dbReference>
<dbReference type="FunFam" id="3.30.200.20:FF:000145">
    <property type="entry name" value="receptor-like serine/threonine-protein kinase SD1-8"/>
    <property type="match status" value="1"/>
</dbReference>
<keyword evidence="10 15" id="KW-1133">Transmembrane helix</keyword>
<dbReference type="SMART" id="SM00108">
    <property type="entry name" value="B_lectin"/>
    <property type="match status" value="1"/>
</dbReference>
<dbReference type="PROSITE" id="PS50948">
    <property type="entry name" value="PAN"/>
    <property type="match status" value="1"/>
</dbReference>
<dbReference type="GO" id="GO:0005524">
    <property type="term" value="F:ATP binding"/>
    <property type="evidence" value="ECO:0007669"/>
    <property type="project" value="UniProtKB-KW"/>
</dbReference>
<dbReference type="InterPro" id="IPR001480">
    <property type="entry name" value="Bulb-type_lectin_dom"/>
</dbReference>
<evidence type="ECO:0000256" key="1">
    <source>
        <dbReference type="ARBA" id="ARBA00004251"/>
    </source>
</evidence>
<evidence type="ECO:0000256" key="16">
    <source>
        <dbReference type="SAM" id="SignalP"/>
    </source>
</evidence>
<feature type="signal peptide" evidence="16">
    <location>
        <begin position="1"/>
        <end position="41"/>
    </location>
</feature>
<organism evidence="20 21">
    <name type="scientific">Quercus rubra</name>
    <name type="common">Northern red oak</name>
    <name type="synonym">Quercus borealis</name>
    <dbReference type="NCBI Taxonomy" id="3512"/>
    <lineage>
        <taxon>Eukaryota</taxon>
        <taxon>Viridiplantae</taxon>
        <taxon>Streptophyta</taxon>
        <taxon>Embryophyta</taxon>
        <taxon>Tracheophyta</taxon>
        <taxon>Spermatophyta</taxon>
        <taxon>Magnoliopsida</taxon>
        <taxon>eudicotyledons</taxon>
        <taxon>Gunneridae</taxon>
        <taxon>Pentapetalae</taxon>
        <taxon>rosids</taxon>
        <taxon>fabids</taxon>
        <taxon>Fagales</taxon>
        <taxon>Fagaceae</taxon>
        <taxon>Quercus</taxon>
    </lineage>
</organism>
<keyword evidence="3 14" id="KW-0723">Serine/threonine-protein kinase</keyword>
<dbReference type="InterPro" id="IPR036426">
    <property type="entry name" value="Bulb-type_lectin_dom_sf"/>
</dbReference>
<comment type="caution">
    <text evidence="20">The sequence shown here is derived from an EMBL/GenBank/DDBJ whole genome shotgun (WGS) entry which is preliminary data.</text>
</comment>
<dbReference type="Gene3D" id="2.90.10.10">
    <property type="entry name" value="Bulb-type lectin domain"/>
    <property type="match status" value="1"/>
</dbReference>
<proteinExistence type="inferred from homology"/>
<evidence type="ECO:0000313" key="20">
    <source>
        <dbReference type="EMBL" id="KAK4588942.1"/>
    </source>
</evidence>
<evidence type="ECO:0000256" key="4">
    <source>
        <dbReference type="ARBA" id="ARBA00022679"/>
    </source>
</evidence>
<dbReference type="CDD" id="cd01098">
    <property type="entry name" value="PAN_AP_plant"/>
    <property type="match status" value="1"/>
</dbReference>
<dbReference type="Pfam" id="PF00954">
    <property type="entry name" value="S_locus_glycop"/>
    <property type="match status" value="1"/>
</dbReference>
<dbReference type="InterPro" id="IPR003609">
    <property type="entry name" value="Pan_app"/>
</dbReference>
<dbReference type="SMART" id="SM00220">
    <property type="entry name" value="S_TKc"/>
    <property type="match status" value="1"/>
</dbReference>
<evidence type="ECO:0000259" key="19">
    <source>
        <dbReference type="PROSITE" id="PS50948"/>
    </source>
</evidence>
<dbReference type="PROSITE" id="PS50011">
    <property type="entry name" value="PROTEIN_KINASE_DOM"/>
    <property type="match status" value="1"/>
</dbReference>
<evidence type="ECO:0000256" key="12">
    <source>
        <dbReference type="ARBA" id="ARBA00023157"/>
    </source>
</evidence>
<evidence type="ECO:0000256" key="8">
    <source>
        <dbReference type="ARBA" id="ARBA00022777"/>
    </source>
</evidence>
<name>A0AAN7IW98_QUERU</name>
<keyword evidence="2" id="KW-1003">Cell membrane</keyword>
<keyword evidence="4 14" id="KW-0808">Transferase</keyword>
<evidence type="ECO:0000259" key="18">
    <source>
        <dbReference type="PROSITE" id="PS50927"/>
    </source>
</evidence>
<feature type="chain" id="PRO_5042965148" description="Receptor-like serine/threonine-protein kinase" evidence="16">
    <location>
        <begin position="42"/>
        <end position="843"/>
    </location>
</feature>
<dbReference type="SUPFAM" id="SSF51110">
    <property type="entry name" value="alpha-D-mannose-specific plant lectins"/>
    <property type="match status" value="1"/>
</dbReference>
<dbReference type="InterPro" id="IPR024171">
    <property type="entry name" value="SRK-like_kinase"/>
</dbReference>
<comment type="catalytic activity">
    <reaction evidence="14">
        <text>L-seryl-[protein] + ATP = O-phospho-L-seryl-[protein] + ADP + H(+)</text>
        <dbReference type="Rhea" id="RHEA:17989"/>
        <dbReference type="Rhea" id="RHEA-COMP:9863"/>
        <dbReference type="Rhea" id="RHEA-COMP:11604"/>
        <dbReference type="ChEBI" id="CHEBI:15378"/>
        <dbReference type="ChEBI" id="CHEBI:29999"/>
        <dbReference type="ChEBI" id="CHEBI:30616"/>
        <dbReference type="ChEBI" id="CHEBI:83421"/>
        <dbReference type="ChEBI" id="CHEBI:456216"/>
        <dbReference type="EC" id="2.7.11.1"/>
    </reaction>
</comment>
<evidence type="ECO:0000256" key="6">
    <source>
        <dbReference type="ARBA" id="ARBA00022729"/>
    </source>
</evidence>
<keyword evidence="11 15" id="KW-0472">Membrane</keyword>
<dbReference type="PIRSF" id="PIRSF000641">
    <property type="entry name" value="SRK"/>
    <property type="match status" value="1"/>
</dbReference>